<keyword evidence="2" id="KW-0813">Transport</keyword>
<dbReference type="SUPFAM" id="SSF54292">
    <property type="entry name" value="2Fe-2S ferredoxin-like"/>
    <property type="match status" value="1"/>
</dbReference>
<evidence type="ECO:0000256" key="9">
    <source>
        <dbReference type="SAM" id="MobiDB-lite"/>
    </source>
</evidence>
<dbReference type="EMBL" id="CABPRZ010000018">
    <property type="protein sequence ID" value="VVE37562.1"/>
    <property type="molecule type" value="Genomic_DNA"/>
</dbReference>
<evidence type="ECO:0000313" key="11">
    <source>
        <dbReference type="EMBL" id="VVE37562.1"/>
    </source>
</evidence>
<evidence type="ECO:0000259" key="10">
    <source>
        <dbReference type="PROSITE" id="PS51085"/>
    </source>
</evidence>
<protein>
    <submittedName>
        <fullName evidence="11">Ferredoxin-2</fullName>
    </submittedName>
</protein>
<comment type="similarity">
    <text evidence="1">Belongs to the 2Fe2S plant-type ferredoxin family.</text>
</comment>
<name>A0A5E4XNF2_9BURK</name>
<sequence length="123" mass="13557">MVARHQKARRSGPRSPPRDTLAPMTERFSVTLLPAGWTFEASSDQPLLLAAQAAGIKLPSSCRNGTCRACLCFKPEGEITYRIEWPGVSFDEKREGWILPCCAYPRSAVTLDVPHASRSATRP</sequence>
<keyword evidence="7" id="KW-0411">Iron-sulfur</keyword>
<organism evidence="11 12">
    <name type="scientific">Pandoraea terrae</name>
    <dbReference type="NCBI Taxonomy" id="1537710"/>
    <lineage>
        <taxon>Bacteria</taxon>
        <taxon>Pseudomonadati</taxon>
        <taxon>Pseudomonadota</taxon>
        <taxon>Betaproteobacteria</taxon>
        <taxon>Burkholderiales</taxon>
        <taxon>Burkholderiaceae</taxon>
        <taxon>Pandoraea</taxon>
    </lineage>
</organism>
<reference evidence="11 12" key="1">
    <citation type="submission" date="2019-08" db="EMBL/GenBank/DDBJ databases">
        <authorList>
            <person name="Peeters C."/>
        </authorList>
    </citation>
    <scope>NUCLEOTIDE SEQUENCE [LARGE SCALE GENOMIC DNA]</scope>
    <source>
        <strain evidence="11 12">LMG 30175</strain>
    </source>
</reference>
<keyword evidence="6" id="KW-0408">Iron</keyword>
<evidence type="ECO:0000313" key="12">
    <source>
        <dbReference type="Proteomes" id="UP000414233"/>
    </source>
</evidence>
<dbReference type="GO" id="GO:0046872">
    <property type="term" value="F:metal ion binding"/>
    <property type="evidence" value="ECO:0007669"/>
    <property type="project" value="UniProtKB-KW"/>
</dbReference>
<keyword evidence="12" id="KW-1185">Reference proteome</keyword>
<evidence type="ECO:0000256" key="1">
    <source>
        <dbReference type="ARBA" id="ARBA00007874"/>
    </source>
</evidence>
<dbReference type="GO" id="GO:0051537">
    <property type="term" value="F:2 iron, 2 sulfur cluster binding"/>
    <property type="evidence" value="ECO:0007669"/>
    <property type="project" value="UniProtKB-KW"/>
</dbReference>
<dbReference type="CDD" id="cd00207">
    <property type="entry name" value="fer2"/>
    <property type="match status" value="1"/>
</dbReference>
<evidence type="ECO:0000256" key="6">
    <source>
        <dbReference type="ARBA" id="ARBA00023004"/>
    </source>
</evidence>
<dbReference type="AlphaFoldDB" id="A0A5E4XNF2"/>
<keyword evidence="5" id="KW-0249">Electron transport</keyword>
<comment type="cofactor">
    <cofactor evidence="8">
        <name>[2Fe-2S] cluster</name>
        <dbReference type="ChEBI" id="CHEBI:190135"/>
    </cofactor>
</comment>
<keyword evidence="4" id="KW-0479">Metal-binding</keyword>
<dbReference type="InterPro" id="IPR001041">
    <property type="entry name" value="2Fe-2S_ferredoxin-type"/>
</dbReference>
<dbReference type="PANTHER" id="PTHR43112:SF3">
    <property type="entry name" value="FERREDOXIN-2, CHLOROPLASTIC"/>
    <property type="match status" value="1"/>
</dbReference>
<dbReference type="InterPro" id="IPR012675">
    <property type="entry name" value="Beta-grasp_dom_sf"/>
</dbReference>
<feature type="compositionally biased region" description="Basic residues" evidence="9">
    <location>
        <begin position="1"/>
        <end position="12"/>
    </location>
</feature>
<evidence type="ECO:0000256" key="3">
    <source>
        <dbReference type="ARBA" id="ARBA00022714"/>
    </source>
</evidence>
<evidence type="ECO:0000256" key="5">
    <source>
        <dbReference type="ARBA" id="ARBA00022982"/>
    </source>
</evidence>
<accession>A0A5E4XNF2</accession>
<proteinExistence type="inferred from homology"/>
<dbReference type="Proteomes" id="UP000414233">
    <property type="component" value="Unassembled WGS sequence"/>
</dbReference>
<evidence type="ECO:0000256" key="8">
    <source>
        <dbReference type="ARBA" id="ARBA00034078"/>
    </source>
</evidence>
<dbReference type="Gene3D" id="3.10.20.30">
    <property type="match status" value="1"/>
</dbReference>
<gene>
    <name evidence="11" type="ORF">PTE30175_03881</name>
</gene>
<dbReference type="PROSITE" id="PS51085">
    <property type="entry name" value="2FE2S_FER_2"/>
    <property type="match status" value="1"/>
</dbReference>
<evidence type="ECO:0000256" key="2">
    <source>
        <dbReference type="ARBA" id="ARBA00022448"/>
    </source>
</evidence>
<keyword evidence="3" id="KW-0001">2Fe-2S</keyword>
<evidence type="ECO:0000256" key="7">
    <source>
        <dbReference type="ARBA" id="ARBA00023014"/>
    </source>
</evidence>
<feature type="domain" description="2Fe-2S ferredoxin-type" evidence="10">
    <location>
        <begin position="28"/>
        <end position="117"/>
    </location>
</feature>
<dbReference type="PANTHER" id="PTHR43112">
    <property type="entry name" value="FERREDOXIN"/>
    <property type="match status" value="1"/>
</dbReference>
<dbReference type="Pfam" id="PF00111">
    <property type="entry name" value="Fer2"/>
    <property type="match status" value="1"/>
</dbReference>
<dbReference type="InterPro" id="IPR036010">
    <property type="entry name" value="2Fe-2S_ferredoxin-like_sf"/>
</dbReference>
<feature type="region of interest" description="Disordered" evidence="9">
    <location>
        <begin position="1"/>
        <end position="23"/>
    </location>
</feature>
<evidence type="ECO:0000256" key="4">
    <source>
        <dbReference type="ARBA" id="ARBA00022723"/>
    </source>
</evidence>